<evidence type="ECO:0000313" key="8">
    <source>
        <dbReference type="EMBL" id="GEA87259.1"/>
    </source>
</evidence>
<dbReference type="EC" id="2.1.1.37" evidence="1"/>
<dbReference type="SUPFAM" id="SSF53335">
    <property type="entry name" value="S-adenosyl-L-methionine-dependent methyltransferases"/>
    <property type="match status" value="1"/>
</dbReference>
<reference evidence="8" key="1">
    <citation type="submission" date="2019-06" db="EMBL/GenBank/DDBJ databases">
        <title>Whole genome shotgun sequence of Cellulomonas cellasea NBRC 3753.</title>
        <authorList>
            <person name="Hosoyama A."/>
            <person name="Uohara A."/>
            <person name="Ohji S."/>
            <person name="Ichikawa N."/>
        </authorList>
    </citation>
    <scope>NUCLEOTIDE SEQUENCE [LARGE SCALE GENOMIC DNA]</scope>
    <source>
        <strain evidence="8">NBRC 3753</strain>
    </source>
</reference>
<dbReference type="NCBIfam" id="TIGR00675">
    <property type="entry name" value="dcm"/>
    <property type="match status" value="1"/>
</dbReference>
<dbReference type="GO" id="GO:0003886">
    <property type="term" value="F:DNA (cytosine-5-)-methyltransferase activity"/>
    <property type="evidence" value="ECO:0007669"/>
    <property type="project" value="UniProtKB-EC"/>
</dbReference>
<keyword evidence="2 6" id="KW-0489">Methyltransferase</keyword>
<dbReference type="GO" id="GO:0009307">
    <property type="term" value="P:DNA restriction-modification system"/>
    <property type="evidence" value="ECO:0007669"/>
    <property type="project" value="UniProtKB-KW"/>
</dbReference>
<keyword evidence="4 6" id="KW-0949">S-adenosyl-L-methionine</keyword>
<evidence type="ECO:0000256" key="5">
    <source>
        <dbReference type="ARBA" id="ARBA00022747"/>
    </source>
</evidence>
<proteinExistence type="inferred from homology"/>
<comment type="similarity">
    <text evidence="6 7">Belongs to the class I-like SAM-binding methyltransferase superfamily. C5-methyltransferase family.</text>
</comment>
<dbReference type="GO" id="GO:0003677">
    <property type="term" value="F:DNA binding"/>
    <property type="evidence" value="ECO:0007669"/>
    <property type="project" value="TreeGrafter"/>
</dbReference>
<name>A0A4Y3KS56_9CELL</name>
<evidence type="ECO:0000256" key="7">
    <source>
        <dbReference type="RuleBase" id="RU000416"/>
    </source>
</evidence>
<evidence type="ECO:0000313" key="9">
    <source>
        <dbReference type="Proteomes" id="UP000317046"/>
    </source>
</evidence>
<dbReference type="GO" id="GO:0044027">
    <property type="term" value="P:negative regulation of gene expression via chromosomal CpG island methylation"/>
    <property type="evidence" value="ECO:0007669"/>
    <property type="project" value="TreeGrafter"/>
</dbReference>
<dbReference type="InterPro" id="IPR001525">
    <property type="entry name" value="C5_MeTfrase"/>
</dbReference>
<dbReference type="InterPro" id="IPR029063">
    <property type="entry name" value="SAM-dependent_MTases_sf"/>
</dbReference>
<sequence>MTGIPMIDLFAGCGGMTQGFVEEGFEPLLAVEWDKAAAATYAANFGDDHVIAGDIAEVPTEEIPRARVIIGGPPCQGFSNLGLKEINDPRNQLWREYLRFVGAAKPEVFVIENVDRFSKSPEFQMLLSERERGALQDYELTTAVLNAADYGVAQRRKRTIIVGSRIGHIEMPAPTHAQKPALGSGLKPWRTLRDVIGHLPADPASTELPSGTDRRCEFDGDTMPGPFTELDLHIKRNPRPESLQRYSFVPPGGGRFDLPYELQPRCWQDKPTGTTDVMGRGRWDAPSVTIRTEFYKPEKGQYLHPQWERARIQDHGYEGKIQGDPMRSVDRVITHYEASLIQDFPKDYKWVGTKIQIARQIGNAVPSGLARAIARQIKPFLDARVPLA</sequence>
<protein>
    <recommendedName>
        <fullName evidence="1">DNA (cytosine-5-)-methyltransferase</fullName>
        <ecNumber evidence="1">2.1.1.37</ecNumber>
    </recommendedName>
</protein>
<dbReference type="PANTHER" id="PTHR10629">
    <property type="entry name" value="CYTOSINE-SPECIFIC METHYLTRANSFERASE"/>
    <property type="match status" value="1"/>
</dbReference>
<evidence type="ECO:0000256" key="1">
    <source>
        <dbReference type="ARBA" id="ARBA00011975"/>
    </source>
</evidence>
<dbReference type="EMBL" id="BJLR01000013">
    <property type="protein sequence ID" value="GEA87259.1"/>
    <property type="molecule type" value="Genomic_DNA"/>
</dbReference>
<evidence type="ECO:0000256" key="3">
    <source>
        <dbReference type="ARBA" id="ARBA00022679"/>
    </source>
</evidence>
<dbReference type="GO" id="GO:0032259">
    <property type="term" value="P:methylation"/>
    <property type="evidence" value="ECO:0007669"/>
    <property type="project" value="UniProtKB-KW"/>
</dbReference>
<evidence type="ECO:0000256" key="6">
    <source>
        <dbReference type="PROSITE-ProRule" id="PRU01016"/>
    </source>
</evidence>
<dbReference type="Pfam" id="PF00145">
    <property type="entry name" value="DNA_methylase"/>
    <property type="match status" value="1"/>
</dbReference>
<keyword evidence="9" id="KW-1185">Reference proteome</keyword>
<dbReference type="RefSeq" id="WP_211254495.1">
    <property type="nucleotide sequence ID" value="NZ_BJLR01000013.1"/>
</dbReference>
<dbReference type="Gene3D" id="3.90.120.10">
    <property type="entry name" value="DNA Methylase, subunit A, domain 2"/>
    <property type="match status" value="1"/>
</dbReference>
<keyword evidence="3 6" id="KW-0808">Transferase</keyword>
<evidence type="ECO:0000256" key="4">
    <source>
        <dbReference type="ARBA" id="ARBA00022691"/>
    </source>
</evidence>
<dbReference type="PROSITE" id="PS51679">
    <property type="entry name" value="SAM_MT_C5"/>
    <property type="match status" value="1"/>
</dbReference>
<dbReference type="AlphaFoldDB" id="A0A4Y3KS56"/>
<accession>A0A4Y3KS56</accession>
<organism evidence="8 9">
    <name type="scientific">Cellulomonas cellasea</name>
    <dbReference type="NCBI Taxonomy" id="43670"/>
    <lineage>
        <taxon>Bacteria</taxon>
        <taxon>Bacillati</taxon>
        <taxon>Actinomycetota</taxon>
        <taxon>Actinomycetes</taxon>
        <taxon>Micrococcales</taxon>
        <taxon>Cellulomonadaceae</taxon>
        <taxon>Cellulomonas</taxon>
    </lineage>
</organism>
<comment type="caution">
    <text evidence="8">The sequence shown here is derived from an EMBL/GenBank/DDBJ whole genome shotgun (WGS) entry which is preliminary data.</text>
</comment>
<feature type="active site" evidence="6">
    <location>
        <position position="75"/>
    </location>
</feature>
<dbReference type="Proteomes" id="UP000317046">
    <property type="component" value="Unassembled WGS sequence"/>
</dbReference>
<gene>
    <name evidence="8" type="ORF">CCE01nite_12080</name>
</gene>
<dbReference type="PANTHER" id="PTHR10629:SF52">
    <property type="entry name" value="DNA (CYTOSINE-5)-METHYLTRANSFERASE 1"/>
    <property type="match status" value="1"/>
</dbReference>
<keyword evidence="5" id="KW-0680">Restriction system</keyword>
<dbReference type="Gene3D" id="3.40.50.150">
    <property type="entry name" value="Vaccinia Virus protein VP39"/>
    <property type="match status" value="1"/>
</dbReference>
<evidence type="ECO:0000256" key="2">
    <source>
        <dbReference type="ARBA" id="ARBA00022603"/>
    </source>
</evidence>
<dbReference type="PRINTS" id="PR00105">
    <property type="entry name" value="C5METTRFRASE"/>
</dbReference>
<dbReference type="InterPro" id="IPR050390">
    <property type="entry name" value="C5-Methyltransferase"/>
</dbReference>